<feature type="domain" description="7 transmembrane helices usually fused to an inactive transglutaminase" evidence="3">
    <location>
        <begin position="261"/>
        <end position="506"/>
    </location>
</feature>
<gene>
    <name evidence="4" type="ORF">HCU74_13160</name>
</gene>
<sequence>MKGVKLHVRVLAIVLMLIGAASTAWQIFALNIPVSADTEEPVWVIDTRISFTARPKNPIKVQMYLPPSWSKFITLDESFVARNYGVNIDDLEHNRTAVWSARRADGQQQLFYRLMLTQRSNTRFTNEEPGPQFRESPDLQGVEKVAVEALLKPIREHSADIETFIREAIKLINNTDNDNARLLLRNDYSQINKSRVLELLLSSAHIPVEQVHTVRLASGVSQSPELWMRSYNGQRWLYFNPETGSFGMPKDRIVWWTGSEPMVKVDGGHHLKVEINSTQQTVNSITLAQSIQEARDGNSWALSMYSLPLQSQQTFEIILMIPIGVMLILVLRNIIGIETLGTFTPVLIGLAFRETQVLWGIIMFSSISALGLGLRSYLEHLHLQLLSRLSVVLTFVVIVMALISVLGHQLGLDRGLSIALFPMVILTMSIERLSIVWEERGGLHSMKVGFGTLVAATLSHLMMSYSPWIYFVFTFPGILLVFMAFMLALGHYRGYRFSELLRFKALIKDGN</sequence>
<keyword evidence="1" id="KW-1133">Transmembrane helix</keyword>
<evidence type="ECO:0000313" key="5">
    <source>
        <dbReference type="Proteomes" id="UP000765845"/>
    </source>
</evidence>
<feature type="transmembrane region" description="Helical" evidence="1">
    <location>
        <begin position="386"/>
        <end position="406"/>
    </location>
</feature>
<proteinExistence type="predicted"/>
<keyword evidence="1" id="KW-0812">Transmembrane</keyword>
<dbReference type="Pfam" id="PF14402">
    <property type="entry name" value="7TM_transglut"/>
    <property type="match status" value="1"/>
</dbReference>
<reference evidence="4 5" key="1">
    <citation type="submission" date="2020-04" db="EMBL/GenBank/DDBJ databases">
        <authorList>
            <person name="Yoon J."/>
        </authorList>
    </citation>
    <scope>NUCLEOTIDE SEQUENCE [LARGE SCALE GENOMIC DNA]</scope>
    <source>
        <strain evidence="4 5">KMU-166</strain>
    </source>
</reference>
<feature type="domain" description="Inactive transglutaminase fused to 7 transmembrane helices" evidence="2">
    <location>
        <begin position="25"/>
        <end position="186"/>
    </location>
</feature>
<name>A0ABX1GGM5_9GAMM</name>
<feature type="transmembrane region" description="Helical" evidence="1">
    <location>
        <begin position="468"/>
        <end position="492"/>
    </location>
</feature>
<dbReference type="Proteomes" id="UP000765845">
    <property type="component" value="Unassembled WGS sequence"/>
</dbReference>
<keyword evidence="5" id="KW-1185">Reference proteome</keyword>
<feature type="transmembrane region" description="Helical" evidence="1">
    <location>
        <begin position="317"/>
        <end position="335"/>
    </location>
</feature>
<feature type="transmembrane region" description="Helical" evidence="1">
    <location>
        <begin position="418"/>
        <end position="437"/>
    </location>
</feature>
<dbReference type="EMBL" id="JAAWWK010000004">
    <property type="protein sequence ID" value="NKI18359.1"/>
    <property type="molecule type" value="Genomic_DNA"/>
</dbReference>
<comment type="caution">
    <text evidence="4">The sequence shown here is derived from an EMBL/GenBank/DDBJ whole genome shotgun (WGS) entry which is preliminary data.</text>
</comment>
<dbReference type="Pfam" id="PF14400">
    <property type="entry name" value="Transglut_i_TM"/>
    <property type="match status" value="1"/>
</dbReference>
<protein>
    <submittedName>
        <fullName evidence="4">Inactive transglutaminase family protein</fullName>
    </submittedName>
</protein>
<keyword evidence="1" id="KW-0472">Membrane</keyword>
<evidence type="ECO:0000256" key="1">
    <source>
        <dbReference type="SAM" id="Phobius"/>
    </source>
</evidence>
<dbReference type="InterPro" id="IPR025838">
    <property type="entry name" value="Transglut_i_TM"/>
</dbReference>
<accession>A0ABX1GGM5</accession>
<evidence type="ECO:0000259" key="3">
    <source>
        <dbReference type="Pfam" id="PF14402"/>
    </source>
</evidence>
<feature type="transmembrane region" description="Helical" evidence="1">
    <location>
        <begin position="356"/>
        <end position="374"/>
    </location>
</feature>
<evidence type="ECO:0000313" key="4">
    <source>
        <dbReference type="EMBL" id="NKI18359.1"/>
    </source>
</evidence>
<dbReference type="RefSeq" id="WP_168450873.1">
    <property type="nucleotide sequence ID" value="NZ_JAAWWK010000004.1"/>
</dbReference>
<dbReference type="InterPro" id="IPR025840">
    <property type="entry name" value="7TM_transglut"/>
</dbReference>
<organism evidence="4 5">
    <name type="scientific">Spongiibacter thalassae</name>
    <dbReference type="NCBI Taxonomy" id="2721624"/>
    <lineage>
        <taxon>Bacteria</taxon>
        <taxon>Pseudomonadati</taxon>
        <taxon>Pseudomonadota</taxon>
        <taxon>Gammaproteobacteria</taxon>
        <taxon>Cellvibrionales</taxon>
        <taxon>Spongiibacteraceae</taxon>
        <taxon>Spongiibacter</taxon>
    </lineage>
</organism>
<evidence type="ECO:0000259" key="2">
    <source>
        <dbReference type="Pfam" id="PF14400"/>
    </source>
</evidence>